<name>A0A5B0PVF4_PUCGR</name>
<protein>
    <submittedName>
        <fullName evidence="2">Uncharacterized protein</fullName>
    </submittedName>
</protein>
<sequence>MRFVTLFQCLVVALIQGESAFVRSVDTCETGQFTMCETTSKTEHILTQAKDGKCPPDITKLKCCQNNNTGKFASRALLNRLCKGV</sequence>
<dbReference type="EMBL" id="VDEP01000313">
    <property type="protein sequence ID" value="KAA1104996.1"/>
    <property type="molecule type" value="Genomic_DNA"/>
</dbReference>
<accession>A0A5B0PVF4</accession>
<feature type="chain" id="PRO_5022783166" evidence="1">
    <location>
        <begin position="25"/>
        <end position="85"/>
    </location>
</feature>
<reference evidence="2 3" key="1">
    <citation type="submission" date="2019-05" db="EMBL/GenBank/DDBJ databases">
        <title>Emergence of the Ug99 lineage of the wheat stem rust pathogen through somatic hybridization.</title>
        <authorList>
            <person name="Li F."/>
            <person name="Upadhyaya N.M."/>
            <person name="Sperschneider J."/>
            <person name="Matny O."/>
            <person name="Nguyen-Phuc H."/>
            <person name="Mago R."/>
            <person name="Raley C."/>
            <person name="Miller M.E."/>
            <person name="Silverstein K.A.T."/>
            <person name="Henningsen E."/>
            <person name="Hirsch C.D."/>
            <person name="Visser B."/>
            <person name="Pretorius Z.A."/>
            <person name="Steffenson B.J."/>
            <person name="Schwessinger B."/>
            <person name="Dodds P.N."/>
            <person name="Figueroa M."/>
        </authorList>
    </citation>
    <scope>NUCLEOTIDE SEQUENCE [LARGE SCALE GENOMIC DNA]</scope>
    <source>
        <strain evidence="2 3">Ug99</strain>
    </source>
</reference>
<keyword evidence="1" id="KW-0732">Signal</keyword>
<evidence type="ECO:0000313" key="2">
    <source>
        <dbReference type="EMBL" id="KAA1104996.1"/>
    </source>
</evidence>
<proteinExistence type="predicted"/>
<evidence type="ECO:0000256" key="1">
    <source>
        <dbReference type="SAM" id="SignalP"/>
    </source>
</evidence>
<comment type="caution">
    <text evidence="2">The sequence shown here is derived from an EMBL/GenBank/DDBJ whole genome shotgun (WGS) entry which is preliminary data.</text>
</comment>
<organism evidence="2 3">
    <name type="scientific">Puccinia graminis f. sp. tritici</name>
    <dbReference type="NCBI Taxonomy" id="56615"/>
    <lineage>
        <taxon>Eukaryota</taxon>
        <taxon>Fungi</taxon>
        <taxon>Dikarya</taxon>
        <taxon>Basidiomycota</taxon>
        <taxon>Pucciniomycotina</taxon>
        <taxon>Pucciniomycetes</taxon>
        <taxon>Pucciniales</taxon>
        <taxon>Pucciniaceae</taxon>
        <taxon>Puccinia</taxon>
    </lineage>
</organism>
<gene>
    <name evidence="2" type="ORF">PGTUg99_002344</name>
</gene>
<dbReference type="Proteomes" id="UP000325313">
    <property type="component" value="Unassembled WGS sequence"/>
</dbReference>
<feature type="signal peptide" evidence="1">
    <location>
        <begin position="1"/>
        <end position="24"/>
    </location>
</feature>
<evidence type="ECO:0000313" key="3">
    <source>
        <dbReference type="Proteomes" id="UP000325313"/>
    </source>
</evidence>
<dbReference type="AlphaFoldDB" id="A0A5B0PVF4"/>